<dbReference type="FunFam" id="3.30.200.20:FF:000394">
    <property type="entry name" value="Leucine-rich repeat receptor-like protein kinase"/>
    <property type="match status" value="1"/>
</dbReference>
<keyword evidence="14 19" id="KW-0472">Membrane</keyword>
<evidence type="ECO:0000256" key="16">
    <source>
        <dbReference type="ARBA" id="ARBA00047899"/>
    </source>
</evidence>
<evidence type="ECO:0000256" key="4">
    <source>
        <dbReference type="ARBA" id="ARBA00022553"/>
    </source>
</evidence>
<evidence type="ECO:0000256" key="11">
    <source>
        <dbReference type="ARBA" id="ARBA00022777"/>
    </source>
</evidence>
<dbReference type="Gene3D" id="3.30.200.20">
    <property type="entry name" value="Phosphorylase Kinase, domain 1"/>
    <property type="match status" value="1"/>
</dbReference>
<evidence type="ECO:0000256" key="17">
    <source>
        <dbReference type="ARBA" id="ARBA00048679"/>
    </source>
</evidence>
<protein>
    <recommendedName>
        <fullName evidence="2">non-specific serine/threonine protein kinase</fullName>
        <ecNumber evidence="2">2.7.11.1</ecNumber>
    </recommendedName>
</protein>
<evidence type="ECO:0000313" key="23">
    <source>
        <dbReference type="Proteomes" id="UP000634136"/>
    </source>
</evidence>
<dbReference type="EMBL" id="JAAIUW010000001">
    <property type="protein sequence ID" value="KAF7843436.1"/>
    <property type="molecule type" value="Genomic_DNA"/>
</dbReference>
<keyword evidence="23" id="KW-1185">Reference proteome</keyword>
<evidence type="ECO:0000256" key="10">
    <source>
        <dbReference type="ARBA" id="ARBA00022741"/>
    </source>
</evidence>
<dbReference type="InterPro" id="IPR001611">
    <property type="entry name" value="Leu-rich_rpt"/>
</dbReference>
<dbReference type="AlphaFoldDB" id="A0A835CJD3"/>
<name>A0A835CJD3_9FABA</name>
<dbReference type="Pfam" id="PF12819">
    <property type="entry name" value="Malectin_like"/>
    <property type="match status" value="1"/>
</dbReference>
<dbReference type="SUPFAM" id="SSF56112">
    <property type="entry name" value="Protein kinase-like (PK-like)"/>
    <property type="match status" value="1"/>
</dbReference>
<proteinExistence type="predicted"/>
<dbReference type="PROSITE" id="PS00107">
    <property type="entry name" value="PROTEIN_KINASE_ATP"/>
    <property type="match status" value="1"/>
</dbReference>
<evidence type="ECO:0000256" key="8">
    <source>
        <dbReference type="ARBA" id="ARBA00022729"/>
    </source>
</evidence>
<dbReference type="PANTHER" id="PTHR45631:SF202">
    <property type="entry name" value="SENESCENCE-INDUCED RECEPTOR-LIKE SERINE_THREONINE-PROTEIN KINASE"/>
    <property type="match status" value="1"/>
</dbReference>
<evidence type="ECO:0000256" key="20">
    <source>
        <dbReference type="SAM" id="SignalP"/>
    </source>
</evidence>
<evidence type="ECO:0000256" key="18">
    <source>
        <dbReference type="PROSITE-ProRule" id="PRU10141"/>
    </source>
</evidence>
<dbReference type="PROSITE" id="PS00108">
    <property type="entry name" value="PROTEIN_KINASE_ST"/>
    <property type="match status" value="1"/>
</dbReference>
<comment type="catalytic activity">
    <reaction evidence="17">
        <text>L-seryl-[protein] + ATP = O-phospho-L-seryl-[protein] + ADP + H(+)</text>
        <dbReference type="Rhea" id="RHEA:17989"/>
        <dbReference type="Rhea" id="RHEA-COMP:9863"/>
        <dbReference type="Rhea" id="RHEA-COMP:11604"/>
        <dbReference type="ChEBI" id="CHEBI:15378"/>
        <dbReference type="ChEBI" id="CHEBI:29999"/>
        <dbReference type="ChEBI" id="CHEBI:30616"/>
        <dbReference type="ChEBI" id="CHEBI:83421"/>
        <dbReference type="ChEBI" id="CHEBI:456216"/>
        <dbReference type="EC" id="2.7.11.1"/>
    </reaction>
</comment>
<feature type="domain" description="Protein kinase" evidence="21">
    <location>
        <begin position="599"/>
        <end position="878"/>
    </location>
</feature>
<organism evidence="22 23">
    <name type="scientific">Senna tora</name>
    <dbReference type="NCBI Taxonomy" id="362788"/>
    <lineage>
        <taxon>Eukaryota</taxon>
        <taxon>Viridiplantae</taxon>
        <taxon>Streptophyta</taxon>
        <taxon>Embryophyta</taxon>
        <taxon>Tracheophyta</taxon>
        <taxon>Spermatophyta</taxon>
        <taxon>Magnoliopsida</taxon>
        <taxon>eudicotyledons</taxon>
        <taxon>Gunneridae</taxon>
        <taxon>Pentapetalae</taxon>
        <taxon>rosids</taxon>
        <taxon>fabids</taxon>
        <taxon>Fabales</taxon>
        <taxon>Fabaceae</taxon>
        <taxon>Caesalpinioideae</taxon>
        <taxon>Cassia clade</taxon>
        <taxon>Senna</taxon>
    </lineage>
</organism>
<evidence type="ECO:0000256" key="9">
    <source>
        <dbReference type="ARBA" id="ARBA00022737"/>
    </source>
</evidence>
<dbReference type="FunFam" id="3.80.10.10:FF:000129">
    <property type="entry name" value="Leucine-rich repeat receptor-like kinase"/>
    <property type="match status" value="1"/>
</dbReference>
<evidence type="ECO:0000256" key="1">
    <source>
        <dbReference type="ARBA" id="ARBA00004167"/>
    </source>
</evidence>
<dbReference type="InterPro" id="IPR001245">
    <property type="entry name" value="Ser-Thr/Tyr_kinase_cat_dom"/>
</dbReference>
<comment type="catalytic activity">
    <reaction evidence="16">
        <text>L-threonyl-[protein] + ATP = O-phospho-L-threonyl-[protein] + ADP + H(+)</text>
        <dbReference type="Rhea" id="RHEA:46608"/>
        <dbReference type="Rhea" id="RHEA-COMP:11060"/>
        <dbReference type="Rhea" id="RHEA-COMP:11605"/>
        <dbReference type="ChEBI" id="CHEBI:15378"/>
        <dbReference type="ChEBI" id="CHEBI:30013"/>
        <dbReference type="ChEBI" id="CHEBI:30616"/>
        <dbReference type="ChEBI" id="CHEBI:61977"/>
        <dbReference type="ChEBI" id="CHEBI:456216"/>
        <dbReference type="EC" id="2.7.11.1"/>
    </reaction>
</comment>
<keyword evidence="5" id="KW-0433">Leucine-rich repeat</keyword>
<dbReference type="InterPro" id="IPR008271">
    <property type="entry name" value="Ser/Thr_kinase_AS"/>
</dbReference>
<feature type="signal peptide" evidence="20">
    <location>
        <begin position="1"/>
        <end position="30"/>
    </location>
</feature>
<dbReference type="GO" id="GO:0005524">
    <property type="term" value="F:ATP binding"/>
    <property type="evidence" value="ECO:0007669"/>
    <property type="project" value="UniProtKB-UniRule"/>
</dbReference>
<dbReference type="Proteomes" id="UP000634136">
    <property type="component" value="Unassembled WGS sequence"/>
</dbReference>
<accession>A0A835CJD3</accession>
<keyword evidence="8 20" id="KW-0732">Signal</keyword>
<evidence type="ECO:0000256" key="19">
    <source>
        <dbReference type="SAM" id="Phobius"/>
    </source>
</evidence>
<dbReference type="SUPFAM" id="SSF52058">
    <property type="entry name" value="L domain-like"/>
    <property type="match status" value="1"/>
</dbReference>
<evidence type="ECO:0000256" key="3">
    <source>
        <dbReference type="ARBA" id="ARBA00022527"/>
    </source>
</evidence>
<keyword evidence="6" id="KW-0808">Transferase</keyword>
<dbReference type="InterPro" id="IPR032675">
    <property type="entry name" value="LRR_dom_sf"/>
</dbReference>
<comment type="subcellular location">
    <subcellularLocation>
        <location evidence="1">Membrane</location>
        <topology evidence="1">Single-pass membrane protein</topology>
    </subcellularLocation>
</comment>
<keyword evidence="10 18" id="KW-0547">Nucleotide-binding</keyword>
<dbReference type="PANTHER" id="PTHR45631">
    <property type="entry name" value="OS07G0107800 PROTEIN-RELATED"/>
    <property type="match status" value="1"/>
</dbReference>
<comment type="caution">
    <text evidence="22">The sequence shown here is derived from an EMBL/GenBank/DDBJ whole genome shotgun (WGS) entry which is preliminary data.</text>
</comment>
<dbReference type="GO" id="GO:0004674">
    <property type="term" value="F:protein serine/threonine kinase activity"/>
    <property type="evidence" value="ECO:0007669"/>
    <property type="project" value="UniProtKB-KW"/>
</dbReference>
<keyword evidence="4" id="KW-0597">Phosphoprotein</keyword>
<dbReference type="Pfam" id="PF13855">
    <property type="entry name" value="LRR_8"/>
    <property type="match status" value="1"/>
</dbReference>
<evidence type="ECO:0000256" key="6">
    <source>
        <dbReference type="ARBA" id="ARBA00022679"/>
    </source>
</evidence>
<evidence type="ECO:0000256" key="2">
    <source>
        <dbReference type="ARBA" id="ARBA00012513"/>
    </source>
</evidence>
<dbReference type="Gene3D" id="1.10.510.10">
    <property type="entry name" value="Transferase(Phosphotransferase) domain 1"/>
    <property type="match status" value="1"/>
</dbReference>
<evidence type="ECO:0000313" key="22">
    <source>
        <dbReference type="EMBL" id="KAF7843436.1"/>
    </source>
</evidence>
<keyword evidence="3" id="KW-0723">Serine/threonine-protein kinase</keyword>
<dbReference type="Pfam" id="PF07714">
    <property type="entry name" value="PK_Tyr_Ser-Thr"/>
    <property type="match status" value="1"/>
</dbReference>
<feature type="binding site" evidence="18">
    <location>
        <position position="627"/>
    </location>
    <ligand>
        <name>ATP</name>
        <dbReference type="ChEBI" id="CHEBI:30616"/>
    </ligand>
</feature>
<dbReference type="OrthoDB" id="2017114at2759"/>
<dbReference type="PROSITE" id="PS50011">
    <property type="entry name" value="PROTEIN_KINASE_DOM"/>
    <property type="match status" value="1"/>
</dbReference>
<dbReference type="InterPro" id="IPR000719">
    <property type="entry name" value="Prot_kinase_dom"/>
</dbReference>
<reference evidence="22" key="1">
    <citation type="submission" date="2020-09" db="EMBL/GenBank/DDBJ databases">
        <title>Genome-Enabled Discovery of Anthraquinone Biosynthesis in Senna tora.</title>
        <authorList>
            <person name="Kang S.-H."/>
            <person name="Pandey R.P."/>
            <person name="Lee C.-M."/>
            <person name="Sim J.-S."/>
            <person name="Jeong J.-T."/>
            <person name="Choi B.-S."/>
            <person name="Jung M."/>
            <person name="Ginzburg D."/>
            <person name="Zhao K."/>
            <person name="Won S.Y."/>
            <person name="Oh T.-J."/>
            <person name="Yu Y."/>
            <person name="Kim N.-H."/>
            <person name="Lee O.R."/>
            <person name="Lee T.-H."/>
            <person name="Bashyal P."/>
            <person name="Kim T.-S."/>
            <person name="Lee W.-H."/>
            <person name="Kawkins C."/>
            <person name="Kim C.-K."/>
            <person name="Kim J.S."/>
            <person name="Ahn B.O."/>
            <person name="Rhee S.Y."/>
            <person name="Sohng J.K."/>
        </authorList>
    </citation>
    <scope>NUCLEOTIDE SEQUENCE</scope>
    <source>
        <tissue evidence="22">Leaf</tissue>
    </source>
</reference>
<keyword evidence="9" id="KW-0677">Repeat</keyword>
<keyword evidence="11 22" id="KW-0418">Kinase</keyword>
<keyword evidence="13 19" id="KW-1133">Transmembrane helix</keyword>
<keyword evidence="7 19" id="KW-0812">Transmembrane</keyword>
<evidence type="ECO:0000256" key="13">
    <source>
        <dbReference type="ARBA" id="ARBA00022989"/>
    </source>
</evidence>
<evidence type="ECO:0000259" key="21">
    <source>
        <dbReference type="PROSITE" id="PS50011"/>
    </source>
</evidence>
<evidence type="ECO:0000256" key="15">
    <source>
        <dbReference type="ARBA" id="ARBA00023170"/>
    </source>
</evidence>
<keyword evidence="15 22" id="KW-0675">Receptor</keyword>
<dbReference type="InterPro" id="IPR024788">
    <property type="entry name" value="Malectin-like_Carb-bd_dom"/>
</dbReference>
<dbReference type="GO" id="GO:0016020">
    <property type="term" value="C:membrane"/>
    <property type="evidence" value="ECO:0007669"/>
    <property type="project" value="UniProtKB-SubCell"/>
</dbReference>
<evidence type="ECO:0000256" key="12">
    <source>
        <dbReference type="ARBA" id="ARBA00022840"/>
    </source>
</evidence>
<evidence type="ECO:0000256" key="5">
    <source>
        <dbReference type="ARBA" id="ARBA00022614"/>
    </source>
</evidence>
<gene>
    <name evidence="22" type="ORF">G2W53_000341</name>
</gene>
<dbReference type="CDD" id="cd14066">
    <property type="entry name" value="STKc_IRAK"/>
    <property type="match status" value="1"/>
</dbReference>
<evidence type="ECO:0000256" key="7">
    <source>
        <dbReference type="ARBA" id="ARBA00022692"/>
    </source>
</evidence>
<sequence>MQKMKGIMLNPFLYALLGLLLTIEVAMIQAQDQSGFISIDCGSPTNSSYTEKTTGINYISDSKFIQTGESKSIMAAYKSQYQQQLAYLRSFPQGKRNCYTINVTSWTKYIIRATFLYGNYDGNNEIPEFDLYVGNDLWETVKIKNVSLDVDYEIIHVPSLDYVYVCLVNTGSGTPFVSALELRTLNNDSYVTQFGSLSRFMRFDLGSITNKTYRYKDDISDRYWAPISFSDWTQLSTTLTDNSFTPNNFSVPAVVLSTAATPVNDTASFDFYWDSDTTNDQYYVYLHFNEVELLAQNDTRSFDVFLNGKNWYGPLSPGYQMPNTLYTSSALSGEKRYLFSLSRTESSTLPPILNALEVYTLRDFSQSYTHQDDVDAITNIKRTYGVKRNWQGDPCGPVEFMWEGLNCSVDSDNIPRIISLDLSSSGLTGEIPSSISKLAMLQHLDLSNNSLSGTVPDFLTKLQSLQVLNLENNNFTGSVPSELVDKSKKGSLSLSVGENPNLLCGSASCNSVAVKEEKKKTNIVIPIVASVAGFLVLVVIIVVVIFCFCRPRTGQPTATVSMSNIKVEPTSSPSITPNVSLLEAKQRQYSYTDLVKMTNNFERVLGKGGFGTVYHGFIDDGTQVAVKMLSQTSAQGYQQFVAEASGVKLLLRVHHRNLTSLIGYCNEENNTGLMYEYMANGNLYEHLSGKDSTAKFLTWQDRLRIAVDSAQGLEYLHNGCRPPIVHRDVKSTNILLNENFQAKLADFGLSKSFPTDGGTHLSTVVCGTPGYLDPEYYISNRLTEKSDVYSFGVVILEIITGQPAITRAQGQENTNIIQWVKSRLSQGDVKNIADSRIQSNFEISSVWKAVEIAMACVSPNPTKRPNMSEVVKELKDCLAIEIAQSQDAENNPSVELLTMNFTTELNPRARFAYIYIVPSACFFLLDLF</sequence>
<keyword evidence="12 18" id="KW-0067">ATP-binding</keyword>
<dbReference type="EC" id="2.7.11.1" evidence="2"/>
<dbReference type="Gene3D" id="3.80.10.10">
    <property type="entry name" value="Ribonuclease Inhibitor"/>
    <property type="match status" value="1"/>
</dbReference>
<dbReference type="InterPro" id="IPR011009">
    <property type="entry name" value="Kinase-like_dom_sf"/>
</dbReference>
<dbReference type="FunFam" id="1.10.510.10:FF:000146">
    <property type="entry name" value="LRR receptor-like serine/threonine-protein kinase IOS1"/>
    <property type="match status" value="1"/>
</dbReference>
<dbReference type="SMART" id="SM00220">
    <property type="entry name" value="S_TKc"/>
    <property type="match status" value="1"/>
</dbReference>
<feature type="transmembrane region" description="Helical" evidence="19">
    <location>
        <begin position="523"/>
        <end position="548"/>
    </location>
</feature>
<dbReference type="PRINTS" id="PR00019">
    <property type="entry name" value="LEURICHRPT"/>
</dbReference>
<dbReference type="InterPro" id="IPR017441">
    <property type="entry name" value="Protein_kinase_ATP_BS"/>
</dbReference>
<feature type="chain" id="PRO_5032281991" description="non-specific serine/threonine protein kinase" evidence="20">
    <location>
        <begin position="31"/>
        <end position="928"/>
    </location>
</feature>
<evidence type="ECO:0000256" key="14">
    <source>
        <dbReference type="ARBA" id="ARBA00023136"/>
    </source>
</evidence>